<dbReference type="Proteomes" id="UP000054874">
    <property type="component" value="Unassembled WGS sequence"/>
</dbReference>
<dbReference type="OrthoDB" id="2046987at2"/>
<dbReference type="InterPro" id="IPR027381">
    <property type="entry name" value="LytR/CpsA/Psr_C"/>
</dbReference>
<evidence type="ECO:0000256" key="1">
    <source>
        <dbReference type="SAM" id="Phobius"/>
    </source>
</evidence>
<dbReference type="AlphaFoldDB" id="A0A0V8QD97"/>
<comment type="caution">
    <text evidence="3">The sequence shown here is derived from an EMBL/GenBank/DDBJ whole genome shotgun (WGS) entry which is preliminary data.</text>
</comment>
<gene>
    <name evidence="3" type="ORF">ASU35_12400</name>
</gene>
<evidence type="ECO:0000313" key="4">
    <source>
        <dbReference type="Proteomes" id="UP000054874"/>
    </source>
</evidence>
<keyword evidence="1" id="KW-1133">Transmembrane helix</keyword>
<keyword evidence="4" id="KW-1185">Reference proteome</keyword>
<feature type="transmembrane region" description="Helical" evidence="1">
    <location>
        <begin position="12"/>
        <end position="36"/>
    </location>
</feature>
<dbReference type="Gene3D" id="3.30.70.2390">
    <property type="match status" value="1"/>
</dbReference>
<dbReference type="STRING" id="290052.ASU35_12400"/>
<evidence type="ECO:0000313" key="3">
    <source>
        <dbReference type="EMBL" id="KSV58557.1"/>
    </source>
</evidence>
<keyword evidence="1" id="KW-0472">Membrane</keyword>
<dbReference type="RefSeq" id="WP_058353217.1">
    <property type="nucleotide sequence ID" value="NZ_CABMMD010000167.1"/>
</dbReference>
<proteinExistence type="predicted"/>
<dbReference type="Pfam" id="PF13399">
    <property type="entry name" value="LytR_C"/>
    <property type="match status" value="1"/>
</dbReference>
<dbReference type="EMBL" id="LNAM01000167">
    <property type="protein sequence ID" value="KSV58557.1"/>
    <property type="molecule type" value="Genomic_DNA"/>
</dbReference>
<evidence type="ECO:0000259" key="2">
    <source>
        <dbReference type="Pfam" id="PF13399"/>
    </source>
</evidence>
<reference evidence="3 4" key="1">
    <citation type="submission" date="2015-11" db="EMBL/GenBank/DDBJ databases">
        <title>Butyribacter intestini gen. nov., sp. nov., a butyric acid-producing bacterium of the family Lachnospiraceae isolated from the human faeces.</title>
        <authorList>
            <person name="Zou Y."/>
            <person name="Xue W."/>
            <person name="Luo G."/>
            <person name="Lv M."/>
        </authorList>
    </citation>
    <scope>NUCLEOTIDE SEQUENCE [LARGE SCALE GENOMIC DNA]</scope>
    <source>
        <strain evidence="3 4">ACET-33324</strain>
    </source>
</reference>
<sequence>MSKKKKRKSAGMVFLIGFGKSLLIIGLLFLTGFASYKVSLFYFNEKGVAWDSKASLAIRELYGSAEVEDISKNLIYSVDKDSGKIKGLVLEIFNTNTGNMDYITIPVSTEITISNELYQKLARADCEAPQIIKISAIHKYFSETAMYEYGELILNDLLGIDIGYYTVMEPKEFRKIFEKTEYKEAVRTEEAAQIQTVEQWILKDTWVNELKAVEKDEKAVKDYIEAVGGSWESNLSVRSRKKYAADYLKWNIDNTYFHTIPGIKEGKSYEAFPEEAKALIQQLLENETYTGSQERQAGNMTGKDSRDCLIQILNASQINGLAAKYKEMLEQQGYSVESIGNYRGQLQTQSSILVREEACGADLLLYLGNAELTVSEALPEGIDIQIILGTDADN</sequence>
<feature type="domain" description="LytR/CpsA/Psr regulator C-terminal" evidence="2">
    <location>
        <begin position="310"/>
        <end position="391"/>
    </location>
</feature>
<keyword evidence="1" id="KW-0812">Transmembrane</keyword>
<protein>
    <recommendedName>
        <fullName evidence="2">LytR/CpsA/Psr regulator C-terminal domain-containing protein</fullName>
    </recommendedName>
</protein>
<name>A0A0V8QD97_9FIRM</name>
<organism evidence="3 4">
    <name type="scientific">Acetivibrio ethanolgignens</name>
    <dbReference type="NCBI Taxonomy" id="290052"/>
    <lineage>
        <taxon>Bacteria</taxon>
        <taxon>Bacillati</taxon>
        <taxon>Bacillota</taxon>
        <taxon>Clostridia</taxon>
        <taxon>Eubacteriales</taxon>
        <taxon>Oscillospiraceae</taxon>
        <taxon>Acetivibrio</taxon>
    </lineage>
</organism>
<accession>A0A0V8QD97</accession>